<sequence>MAVSFYVTKMLLIVYQFSHCDLVFMKDLHKGHICITVYKLPQVLRSFELVILQSKSVDMENFSYMNYEFSVTFNYEEFNEIMKQTDELKKENSQISTSIGITTELYLNIESENAILRAQMAELSNRLHSLNDIINYINSVSSTTTGNHHFLHAHEAQETLFNDCGFMDPFNSLAANQPIMDMLMY</sequence>
<keyword evidence="4" id="KW-0539">Nucleus</keyword>
<dbReference type="PANTHER" id="PTHR45764:SF38">
    <property type="entry name" value="BZIP TRANSCRIPTION FACTOR 44"/>
    <property type="match status" value="1"/>
</dbReference>
<reference evidence="6 7" key="1">
    <citation type="submission" date="2019-01" db="EMBL/GenBank/DDBJ databases">
        <title>Sequencing of cultivated peanut Arachis hypogaea provides insights into genome evolution and oil improvement.</title>
        <authorList>
            <person name="Chen X."/>
        </authorList>
    </citation>
    <scope>NUCLEOTIDE SEQUENCE [LARGE SCALE GENOMIC DNA]</scope>
    <source>
        <strain evidence="7">cv. Fuhuasheng</strain>
        <tissue evidence="6">Leaves</tissue>
    </source>
</reference>
<dbReference type="PANTHER" id="PTHR45764">
    <property type="entry name" value="BZIP TRANSCRIPTION FACTOR 44"/>
    <property type="match status" value="1"/>
</dbReference>
<keyword evidence="7" id="KW-1185">Reference proteome</keyword>
<comment type="caution">
    <text evidence="6">The sequence shown here is derived from an EMBL/GenBank/DDBJ whole genome shotgun (WGS) entry which is preliminary data.</text>
</comment>
<feature type="coiled-coil region" evidence="5">
    <location>
        <begin position="106"/>
        <end position="133"/>
    </location>
</feature>
<proteinExistence type="predicted"/>
<evidence type="ECO:0000256" key="4">
    <source>
        <dbReference type="ARBA" id="ARBA00023242"/>
    </source>
</evidence>
<dbReference type="Proteomes" id="UP000289738">
    <property type="component" value="Chromosome B03"/>
</dbReference>
<accession>A0A444ZRK4</accession>
<dbReference type="GO" id="GO:0045893">
    <property type="term" value="P:positive regulation of DNA-templated transcription"/>
    <property type="evidence" value="ECO:0007669"/>
    <property type="project" value="TreeGrafter"/>
</dbReference>
<evidence type="ECO:0000256" key="5">
    <source>
        <dbReference type="SAM" id="Coils"/>
    </source>
</evidence>
<organism evidence="6 7">
    <name type="scientific">Arachis hypogaea</name>
    <name type="common">Peanut</name>
    <dbReference type="NCBI Taxonomy" id="3818"/>
    <lineage>
        <taxon>Eukaryota</taxon>
        <taxon>Viridiplantae</taxon>
        <taxon>Streptophyta</taxon>
        <taxon>Embryophyta</taxon>
        <taxon>Tracheophyta</taxon>
        <taxon>Spermatophyta</taxon>
        <taxon>Magnoliopsida</taxon>
        <taxon>eudicotyledons</taxon>
        <taxon>Gunneridae</taxon>
        <taxon>Pentapetalae</taxon>
        <taxon>rosids</taxon>
        <taxon>fabids</taxon>
        <taxon>Fabales</taxon>
        <taxon>Fabaceae</taxon>
        <taxon>Papilionoideae</taxon>
        <taxon>50 kb inversion clade</taxon>
        <taxon>dalbergioids sensu lato</taxon>
        <taxon>Dalbergieae</taxon>
        <taxon>Pterocarpus clade</taxon>
        <taxon>Arachis</taxon>
    </lineage>
</organism>
<dbReference type="GO" id="GO:0005634">
    <property type="term" value="C:nucleus"/>
    <property type="evidence" value="ECO:0007669"/>
    <property type="project" value="TreeGrafter"/>
</dbReference>
<evidence type="ECO:0000256" key="2">
    <source>
        <dbReference type="ARBA" id="ARBA00023125"/>
    </source>
</evidence>
<evidence type="ECO:0000313" key="7">
    <source>
        <dbReference type="Proteomes" id="UP000289738"/>
    </source>
</evidence>
<dbReference type="GO" id="GO:0003700">
    <property type="term" value="F:DNA-binding transcription factor activity"/>
    <property type="evidence" value="ECO:0007669"/>
    <property type="project" value="TreeGrafter"/>
</dbReference>
<gene>
    <name evidence="6" type="ORF">Ahy_B03g061716</name>
</gene>
<keyword evidence="2" id="KW-0238">DNA-binding</keyword>
<keyword evidence="3" id="KW-0804">Transcription</keyword>
<keyword evidence="5" id="KW-0175">Coiled coil</keyword>
<evidence type="ECO:0000256" key="3">
    <source>
        <dbReference type="ARBA" id="ARBA00023163"/>
    </source>
</evidence>
<dbReference type="AlphaFoldDB" id="A0A444ZRK4"/>
<evidence type="ECO:0000256" key="1">
    <source>
        <dbReference type="ARBA" id="ARBA00023015"/>
    </source>
</evidence>
<evidence type="ECO:0000313" key="6">
    <source>
        <dbReference type="EMBL" id="RYR16841.1"/>
    </source>
</evidence>
<dbReference type="EMBL" id="SDMP01000013">
    <property type="protein sequence ID" value="RYR16841.1"/>
    <property type="molecule type" value="Genomic_DNA"/>
</dbReference>
<protein>
    <submittedName>
        <fullName evidence="6">Uncharacterized protein</fullName>
    </submittedName>
</protein>
<name>A0A444ZRK4_ARAHY</name>
<dbReference type="GO" id="GO:0000976">
    <property type="term" value="F:transcription cis-regulatory region binding"/>
    <property type="evidence" value="ECO:0007669"/>
    <property type="project" value="TreeGrafter"/>
</dbReference>
<keyword evidence="1" id="KW-0805">Transcription regulation</keyword>